<evidence type="ECO:0000256" key="1">
    <source>
        <dbReference type="ARBA" id="ARBA00022737"/>
    </source>
</evidence>
<dbReference type="InterPro" id="IPR000504">
    <property type="entry name" value="RRM_dom"/>
</dbReference>
<proteinExistence type="predicted"/>
<organism evidence="6 7">
    <name type="scientific">Micractinium conductrix</name>
    <dbReference type="NCBI Taxonomy" id="554055"/>
    <lineage>
        <taxon>Eukaryota</taxon>
        <taxon>Viridiplantae</taxon>
        <taxon>Chlorophyta</taxon>
        <taxon>core chlorophytes</taxon>
        <taxon>Trebouxiophyceae</taxon>
        <taxon>Chlorellales</taxon>
        <taxon>Chlorellaceae</taxon>
        <taxon>Chlorella clade</taxon>
        <taxon>Micractinium</taxon>
    </lineage>
</organism>
<dbReference type="GO" id="GO:0003723">
    <property type="term" value="F:RNA binding"/>
    <property type="evidence" value="ECO:0007669"/>
    <property type="project" value="UniProtKB-UniRule"/>
</dbReference>
<evidence type="ECO:0000259" key="5">
    <source>
        <dbReference type="PROSITE" id="PS50102"/>
    </source>
</evidence>
<feature type="region of interest" description="Disordered" evidence="4">
    <location>
        <begin position="541"/>
        <end position="622"/>
    </location>
</feature>
<dbReference type="InterPro" id="IPR050666">
    <property type="entry name" value="ESRP"/>
</dbReference>
<evidence type="ECO:0000256" key="2">
    <source>
        <dbReference type="ARBA" id="ARBA00022884"/>
    </source>
</evidence>
<dbReference type="OrthoDB" id="431068at2759"/>
<feature type="region of interest" description="Disordered" evidence="4">
    <location>
        <begin position="309"/>
        <end position="342"/>
    </location>
</feature>
<evidence type="ECO:0000256" key="3">
    <source>
        <dbReference type="PROSITE-ProRule" id="PRU00176"/>
    </source>
</evidence>
<dbReference type="SMART" id="SM00360">
    <property type="entry name" value="RRM"/>
    <property type="match status" value="3"/>
</dbReference>
<feature type="compositionally biased region" description="Gly residues" evidence="4">
    <location>
        <begin position="719"/>
        <end position="736"/>
    </location>
</feature>
<keyword evidence="7" id="KW-1185">Reference proteome</keyword>
<feature type="compositionally biased region" description="Basic residues" evidence="4">
    <location>
        <begin position="680"/>
        <end position="704"/>
    </location>
</feature>
<gene>
    <name evidence="6" type="ORF">C2E20_2343</name>
</gene>
<name>A0A2P6VK70_9CHLO</name>
<feature type="compositionally biased region" description="Low complexity" evidence="4">
    <location>
        <begin position="783"/>
        <end position="808"/>
    </location>
</feature>
<dbReference type="Gene3D" id="3.30.70.330">
    <property type="match status" value="3"/>
</dbReference>
<feature type="compositionally biased region" description="Polar residues" evidence="4">
    <location>
        <begin position="575"/>
        <end position="586"/>
    </location>
</feature>
<dbReference type="PANTHER" id="PTHR13976">
    <property type="entry name" value="HETEROGENEOUS NUCLEAR RIBONUCLEOPROTEIN-RELATED"/>
    <property type="match status" value="1"/>
</dbReference>
<evidence type="ECO:0000313" key="7">
    <source>
        <dbReference type="Proteomes" id="UP000239649"/>
    </source>
</evidence>
<reference evidence="6 7" key="1">
    <citation type="journal article" date="2018" name="Plant J.">
        <title>Genome sequences of Chlorella sorokiniana UTEX 1602 and Micractinium conductrix SAG 241.80: implications to maltose excretion by a green alga.</title>
        <authorList>
            <person name="Arriola M.B."/>
            <person name="Velmurugan N."/>
            <person name="Zhang Y."/>
            <person name="Plunkett M.H."/>
            <person name="Hondzo H."/>
            <person name="Barney B.M."/>
        </authorList>
    </citation>
    <scope>NUCLEOTIDE SEQUENCE [LARGE SCALE GENOMIC DNA]</scope>
    <source>
        <strain evidence="6 7">SAG 241.80</strain>
    </source>
</reference>
<dbReference type="CDD" id="cd12254">
    <property type="entry name" value="RRM_hnRNPH_ESRPs_RBM12_like"/>
    <property type="match status" value="2"/>
</dbReference>
<dbReference type="STRING" id="554055.A0A2P6VK70"/>
<feature type="compositionally biased region" description="Low complexity" evidence="4">
    <location>
        <begin position="601"/>
        <end position="622"/>
    </location>
</feature>
<feature type="compositionally biased region" description="Low complexity" evidence="4">
    <location>
        <begin position="855"/>
        <end position="870"/>
    </location>
</feature>
<feature type="region of interest" description="Disordered" evidence="4">
    <location>
        <begin position="644"/>
        <end position="876"/>
    </location>
</feature>
<feature type="compositionally biased region" description="Low complexity" evidence="4">
    <location>
        <begin position="823"/>
        <end position="846"/>
    </location>
</feature>
<keyword evidence="1" id="KW-0677">Repeat</keyword>
<dbReference type="SUPFAM" id="SSF54928">
    <property type="entry name" value="RNA-binding domain, RBD"/>
    <property type="match status" value="2"/>
</dbReference>
<comment type="caution">
    <text evidence="6">The sequence shown here is derived from an EMBL/GenBank/DDBJ whole genome shotgun (WGS) entry which is preliminary data.</text>
</comment>
<feature type="compositionally biased region" description="Low complexity" evidence="4">
    <location>
        <begin position="541"/>
        <end position="568"/>
    </location>
</feature>
<feature type="compositionally biased region" description="Gly residues" evidence="4">
    <location>
        <begin position="763"/>
        <end position="782"/>
    </location>
</feature>
<feature type="domain" description="RRM" evidence="5">
    <location>
        <begin position="115"/>
        <end position="199"/>
    </location>
</feature>
<dbReference type="InterPro" id="IPR012677">
    <property type="entry name" value="Nucleotide-bd_a/b_plait_sf"/>
</dbReference>
<accession>A0A2P6VK70</accession>
<dbReference type="PROSITE" id="PS50102">
    <property type="entry name" value="RRM"/>
    <property type="match status" value="1"/>
</dbReference>
<evidence type="ECO:0000256" key="4">
    <source>
        <dbReference type="SAM" id="MobiDB-lite"/>
    </source>
</evidence>
<dbReference type="AlphaFoldDB" id="A0A2P6VK70"/>
<dbReference type="InterPro" id="IPR035979">
    <property type="entry name" value="RBD_domain_sf"/>
</dbReference>
<dbReference type="EMBL" id="LHPF02000004">
    <property type="protein sequence ID" value="PSC74485.1"/>
    <property type="molecule type" value="Genomic_DNA"/>
</dbReference>
<evidence type="ECO:0000313" key="6">
    <source>
        <dbReference type="EMBL" id="PSC74485.1"/>
    </source>
</evidence>
<dbReference type="Proteomes" id="UP000239649">
    <property type="component" value="Unassembled WGS sequence"/>
</dbReference>
<keyword evidence="2 3" id="KW-0694">RNA-binding</keyword>
<protein>
    <submittedName>
        <fullName evidence="6">Heterogeneous nuclear ribonucleo H2</fullName>
    </submittedName>
</protein>
<sequence>MSSNAHDGGVVVRLRGLPTKATADDVEAFCAPNKPRSVHIQHTARRSTAEAYVVFDTRAQAEGACGKDKDIFGPKFGERYVRVSIDDATLPGDLAGMGATTKLSKPRKPSQRHDSVVRVGGLPCGVAPADVLQLFRWNWHANAASAVVRDAAGDGGTHAEAFIAFETVEAAAAAAAARHGTTVTTSAGVFQLSVSHAAKADWEAAQAAQQSGGGGLVRLRGVPGRAAAADVLAFFQGLRVKPGGVHLQPGGERRHAKLALVEFETAADAQRALERDRQQFGEAFGDRFCLLQQLSRSEFQSELSRFREATAGGTGGTGASSHSGGTQANSLPGSLAGLHSSSVGGLPSSSGLGMGSCGMVGLSSGMGGATSLGNGMPLGALGPMGMLPHAAAAAAGFMHPALPHGMAGGMPGMVLPAGYMLSPGVPALSGGWTAPGCNHYMPAAGVAPGMLPMVAAAGMRPAAPAAAGAFAAAGWPGMPPMPAVQGGAAAARYMVQDLSTGQKVFLDPRFNLSSYAALPPGLASCSAVATAGTTTYGATANGPAASQSTAPAGAHNAGAGAAANAASAGREEKASLQSQGPTTGLSSDGPETANTAGGAGAQRQHGQSSGPPGGAAAAGNGSSGNGYSVAAAAGGAGTGGGVCDQQVAGSVPPGEASADQTAGSRDVEAAGGNSDEQPPKRRARAHHHHHHNHHHHHHHYHPRGGKGGSSGDERRTNDGSGGGSNDGGSDGGGDGSDGANEPAAAKRHVSARAPAGNDDSSGAEGGGGGGSSGEGSGAGDGPSGPSTRPSARSGAAAAAEAGSSRQAGPLQREAGPGTDSMEVDAAPPAAPAATADAAGAGVATSPRAHHPHSPPSAAALAADGVAVPPAKRARSQ</sequence>